<reference evidence="1 2" key="1">
    <citation type="journal article" date="2012" name="J. Bacteriol.">
        <title>Draft Genome Sequence of Cecembia lonarensis Strain LW9T, Isolated from Lonar Lake, a Haloalkaline Lake in India.</title>
        <authorList>
            <person name="Shivaji S."/>
            <person name="Ara S."/>
            <person name="Singh A."/>
            <person name="Pinnaka A.K."/>
        </authorList>
    </citation>
    <scope>NUCLEOTIDE SEQUENCE [LARGE SCALE GENOMIC DNA]</scope>
    <source>
        <strain evidence="1 2">LW9</strain>
    </source>
</reference>
<protein>
    <submittedName>
        <fullName evidence="1">Uncharacterized protein</fullName>
    </submittedName>
</protein>
<comment type="caution">
    <text evidence="1">The sequence shown here is derived from an EMBL/GenBank/DDBJ whole genome shotgun (WGS) entry which is preliminary data.</text>
</comment>
<evidence type="ECO:0000313" key="2">
    <source>
        <dbReference type="Proteomes" id="UP000004478"/>
    </source>
</evidence>
<proteinExistence type="predicted"/>
<sequence length="87" mass="9134">MKKEKLNFMLTAIFAALFGVFVGTSPLTSFANQKTSNELMDVSFCNHSVDGDSGITNFCSVNRCAILTGQGHGVGPCGTTGGGGPWW</sequence>
<keyword evidence="2" id="KW-1185">Reference proteome</keyword>
<dbReference type="OrthoDB" id="826895at2"/>
<dbReference type="EMBL" id="AMGM01000169">
    <property type="protein sequence ID" value="EKB47265.1"/>
    <property type="molecule type" value="Genomic_DNA"/>
</dbReference>
<name>K1KSZ8_CECL9</name>
<organism evidence="1 2">
    <name type="scientific">Cecembia lonarensis (strain CCUG 58316 / KCTC 22772 / LW9)</name>
    <dbReference type="NCBI Taxonomy" id="1225176"/>
    <lineage>
        <taxon>Bacteria</taxon>
        <taxon>Pseudomonadati</taxon>
        <taxon>Bacteroidota</taxon>
        <taxon>Cytophagia</taxon>
        <taxon>Cytophagales</taxon>
        <taxon>Cyclobacteriaceae</taxon>
        <taxon>Cecembia</taxon>
    </lineage>
</organism>
<accession>K1KSZ8</accession>
<dbReference type="AlphaFoldDB" id="K1KSZ8"/>
<gene>
    <name evidence="1" type="ORF">B879_04141</name>
</gene>
<dbReference type="RefSeq" id="WP_009187156.1">
    <property type="nucleotide sequence ID" value="NZ_AMGM01000169.1"/>
</dbReference>
<evidence type="ECO:0000313" key="1">
    <source>
        <dbReference type="EMBL" id="EKB47265.1"/>
    </source>
</evidence>
<dbReference type="Proteomes" id="UP000004478">
    <property type="component" value="Unassembled WGS sequence"/>
</dbReference>